<dbReference type="Pfam" id="PF00106">
    <property type="entry name" value="adh_short"/>
    <property type="match status" value="1"/>
</dbReference>
<dbReference type="InterPro" id="IPR036291">
    <property type="entry name" value="NAD(P)-bd_dom_sf"/>
</dbReference>
<dbReference type="InterPro" id="IPR002347">
    <property type="entry name" value="SDR_fam"/>
</dbReference>
<sequence length="154" mass="16476">MAGGIALIQGASRGIGLQFCRSLLQSRPGVKVIGTCRDPNAAHQLQTLKVEFPGALTVLSLDVTKPEDLLRAAENVQRDFPCLDLLINCTAMLHPSGRGETSLREVTAEGLSHTFATNTIGPLLMVKHFSPLLLKGTGAFGPDLLTRPKSTELF</sequence>
<comment type="caution">
    <text evidence="1">The sequence shown here is derived from an EMBL/GenBank/DDBJ whole genome shotgun (WGS) entry which is preliminary data.</text>
</comment>
<dbReference type="PANTHER" id="PTHR43544">
    <property type="entry name" value="SHORT-CHAIN DEHYDROGENASE/REDUCTASE"/>
    <property type="match status" value="1"/>
</dbReference>
<dbReference type="PANTHER" id="PTHR43544:SF12">
    <property type="entry name" value="NAD(P)-BINDING ROSSMANN-FOLD SUPERFAMILY PROTEIN"/>
    <property type="match status" value="1"/>
</dbReference>
<gene>
    <name evidence="1" type="ORF">GDO86_013173</name>
</gene>
<proteinExistence type="predicted"/>
<dbReference type="Gene3D" id="3.40.50.720">
    <property type="entry name" value="NAD(P)-binding Rossmann-like Domain"/>
    <property type="match status" value="1"/>
</dbReference>
<keyword evidence="2" id="KW-1185">Reference proteome</keyword>
<name>A0A8T2IVP1_9PIPI</name>
<dbReference type="EMBL" id="JAACNH010000008">
    <property type="protein sequence ID" value="KAG8435120.1"/>
    <property type="molecule type" value="Genomic_DNA"/>
</dbReference>
<dbReference type="SUPFAM" id="SSF51735">
    <property type="entry name" value="NAD(P)-binding Rossmann-fold domains"/>
    <property type="match status" value="1"/>
</dbReference>
<organism evidence="1 2">
    <name type="scientific">Hymenochirus boettgeri</name>
    <name type="common">Congo dwarf clawed frog</name>
    <dbReference type="NCBI Taxonomy" id="247094"/>
    <lineage>
        <taxon>Eukaryota</taxon>
        <taxon>Metazoa</taxon>
        <taxon>Chordata</taxon>
        <taxon>Craniata</taxon>
        <taxon>Vertebrata</taxon>
        <taxon>Euteleostomi</taxon>
        <taxon>Amphibia</taxon>
        <taxon>Batrachia</taxon>
        <taxon>Anura</taxon>
        <taxon>Pipoidea</taxon>
        <taxon>Pipidae</taxon>
        <taxon>Pipinae</taxon>
        <taxon>Hymenochirus</taxon>
    </lineage>
</organism>
<dbReference type="GO" id="GO:0005737">
    <property type="term" value="C:cytoplasm"/>
    <property type="evidence" value="ECO:0007669"/>
    <property type="project" value="TreeGrafter"/>
</dbReference>
<dbReference type="Proteomes" id="UP000812440">
    <property type="component" value="Chromosome 7"/>
</dbReference>
<dbReference type="InterPro" id="IPR051468">
    <property type="entry name" value="Fungal_SecMetab_SDRs"/>
</dbReference>
<evidence type="ECO:0000313" key="2">
    <source>
        <dbReference type="Proteomes" id="UP000812440"/>
    </source>
</evidence>
<evidence type="ECO:0000313" key="1">
    <source>
        <dbReference type="EMBL" id="KAG8435120.1"/>
    </source>
</evidence>
<protein>
    <submittedName>
        <fullName evidence="1">Uncharacterized protein</fullName>
    </submittedName>
</protein>
<dbReference type="OrthoDB" id="5296at2759"/>
<reference evidence="1" key="1">
    <citation type="thesis" date="2020" institute="ProQuest LLC" country="789 East Eisenhower Parkway, Ann Arbor, MI, USA">
        <title>Comparative Genomics and Chromosome Evolution.</title>
        <authorList>
            <person name="Mudd A.B."/>
        </authorList>
    </citation>
    <scope>NUCLEOTIDE SEQUENCE</scope>
    <source>
        <strain evidence="1">Female2</strain>
        <tissue evidence="1">Blood</tissue>
    </source>
</reference>
<dbReference type="AlphaFoldDB" id="A0A8T2IVP1"/>
<accession>A0A8T2IVP1</accession>
<dbReference type="GO" id="GO:0016491">
    <property type="term" value="F:oxidoreductase activity"/>
    <property type="evidence" value="ECO:0007669"/>
    <property type="project" value="TreeGrafter"/>
</dbReference>